<dbReference type="EMBL" id="FWEV01000095">
    <property type="protein sequence ID" value="SLM29494.1"/>
    <property type="molecule type" value="Genomic_DNA"/>
</dbReference>
<accession>A0A1W1HAG8</accession>
<sequence>MRIYKLTYKKCLLELMFLLMLCLFISGLAFAKTVAPEQPVIPFQDMDAEELIIEISPDEIFTIDPLLIIPDKDQGKEVSLFAMALHSQWALVMGESGWKLYMGEVTMFKEFDLGDTLQQFALDGNRLINTPGDSIDLFYGYAIQEPYFAGNALRFRVESSETIQCDEFQICSTAIAVNKINPGKLPLTPISNRCREIVPSLEVSHIKSDSEVKLFAALLMDEGIMLKTDQGWEEYYDGDLIPFMSINSGNPSISDDISMESPSLMTLTGFDFPLTLLPENYEGEVFLYYAVNVEGKTELLGNALRFHILQDEQTEKEVFAFAQNTKSIDTIASWDLPLTKISDACDVISPSLYVADEDAGNKGELFAIIIVDNEIIVKSSEGWKQYDGAALFPFASTTLGTQVSGFDLPLAMQDSSGSSGEIGFPVIPHDSEVVFYYGCLVNRETLKGNAMRVKISLN</sequence>
<dbReference type="AlphaFoldDB" id="A0A1W1HAG8"/>
<name>A0A1W1HAG8_9BACT</name>
<dbReference type="STRING" id="1246637.MTBBW1_1840005"/>
<reference evidence="1 2" key="1">
    <citation type="submission" date="2017-03" db="EMBL/GenBank/DDBJ databases">
        <authorList>
            <person name="Afonso C.L."/>
            <person name="Miller P.J."/>
            <person name="Scott M.A."/>
            <person name="Spackman E."/>
            <person name="Goraichik I."/>
            <person name="Dimitrov K.M."/>
            <person name="Suarez D.L."/>
            <person name="Swayne D.E."/>
        </authorList>
    </citation>
    <scope>NUCLEOTIDE SEQUENCE [LARGE SCALE GENOMIC DNA]</scope>
    <source>
        <strain evidence="1">PRJEB14757</strain>
    </source>
</reference>
<gene>
    <name evidence="1" type="ORF">MTBBW1_1840005</name>
</gene>
<protein>
    <submittedName>
        <fullName evidence="1">Uncharacterized protein</fullName>
    </submittedName>
</protein>
<dbReference type="RefSeq" id="WP_080806489.1">
    <property type="nucleotide sequence ID" value="NZ_LT828554.1"/>
</dbReference>
<keyword evidence="2" id="KW-1185">Reference proteome</keyword>
<proteinExistence type="predicted"/>
<evidence type="ECO:0000313" key="2">
    <source>
        <dbReference type="Proteomes" id="UP000191931"/>
    </source>
</evidence>
<evidence type="ECO:0000313" key="1">
    <source>
        <dbReference type="EMBL" id="SLM29494.1"/>
    </source>
</evidence>
<organism evidence="1 2">
    <name type="scientific">Desulfamplus magnetovallimortis</name>
    <dbReference type="NCBI Taxonomy" id="1246637"/>
    <lineage>
        <taxon>Bacteria</taxon>
        <taxon>Pseudomonadati</taxon>
        <taxon>Thermodesulfobacteriota</taxon>
        <taxon>Desulfobacteria</taxon>
        <taxon>Desulfobacterales</taxon>
        <taxon>Desulfobacteraceae</taxon>
        <taxon>Desulfamplus</taxon>
    </lineage>
</organism>
<dbReference type="Proteomes" id="UP000191931">
    <property type="component" value="Unassembled WGS sequence"/>
</dbReference>